<keyword evidence="3" id="KW-0813">Transport</keyword>
<dbReference type="InterPro" id="IPR004481">
    <property type="entry name" value="K/Na/Ca-exchanger"/>
</dbReference>
<evidence type="ECO:0000256" key="24">
    <source>
        <dbReference type="SAM" id="MobiDB-lite"/>
    </source>
</evidence>
<dbReference type="GO" id="GO:0005262">
    <property type="term" value="F:calcium channel activity"/>
    <property type="evidence" value="ECO:0007669"/>
    <property type="project" value="TreeGrafter"/>
</dbReference>
<evidence type="ECO:0000256" key="23">
    <source>
        <dbReference type="ARBA" id="ARBA00045976"/>
    </source>
</evidence>
<dbReference type="GO" id="GO:0005886">
    <property type="term" value="C:plasma membrane"/>
    <property type="evidence" value="ECO:0007669"/>
    <property type="project" value="UniProtKB-SubCell"/>
</dbReference>
<dbReference type="PANTHER" id="PTHR10846:SF36">
    <property type="entry name" value="SODIUM_POTASSIUM_CALCIUM EXCHANGER 1"/>
    <property type="match status" value="1"/>
</dbReference>
<keyword evidence="4" id="KW-0050">Antiport</keyword>
<keyword evidence="15 25" id="KW-0472">Membrane</keyword>
<evidence type="ECO:0000256" key="1">
    <source>
        <dbReference type="ARBA" id="ARBA00004651"/>
    </source>
</evidence>
<evidence type="ECO:0000256" key="12">
    <source>
        <dbReference type="ARBA" id="ARBA00022847"/>
    </source>
</evidence>
<evidence type="ECO:0000313" key="28">
    <source>
        <dbReference type="Proteomes" id="UP000472277"/>
    </source>
</evidence>
<dbReference type="FunFam" id="1.20.1420.30:FF:000004">
    <property type="entry name" value="Sodium/potassium/calcium exchanger 2 isoform 1"/>
    <property type="match status" value="1"/>
</dbReference>
<dbReference type="Gene3D" id="1.20.1420.30">
    <property type="entry name" value="NCX, central ion-binding region"/>
    <property type="match status" value="2"/>
</dbReference>
<keyword evidence="17" id="KW-0844">Vision</keyword>
<dbReference type="OMA" id="EHAFKTQ"/>
<comment type="function">
    <text evidence="23">Calcium, potassium:sodium antiporter that transports 1 Ca(2+) and 1 K(+) in exchange for 4 Na(+). Critical component of the visual transduction cascade, controlling the calcium concentration of outer segments during light and darkness. Light causes a rapid lowering of cytosolic free calcium in the outer segment of both retinal rod and cone photoreceptors and the light-induced lowering of calcium is caused by extrusion via this protein which plays a key role in the process of light adaptation.</text>
</comment>
<feature type="transmembrane region" description="Helical" evidence="25">
    <location>
        <begin position="142"/>
        <end position="167"/>
    </location>
</feature>
<dbReference type="SUPFAM" id="SSF48371">
    <property type="entry name" value="ARM repeat"/>
    <property type="match status" value="1"/>
</dbReference>
<feature type="transmembrane region" description="Helical" evidence="25">
    <location>
        <begin position="603"/>
        <end position="628"/>
    </location>
</feature>
<keyword evidence="12" id="KW-0769">Symport</keyword>
<feature type="region of interest" description="Disordered" evidence="24">
    <location>
        <begin position="72"/>
        <end position="125"/>
    </location>
</feature>
<feature type="transmembrane region" description="Helical" evidence="25">
    <location>
        <begin position="635"/>
        <end position="654"/>
    </location>
</feature>
<keyword evidence="14" id="KW-0406">Ion transport</keyword>
<feature type="transmembrane region" description="Helical" evidence="25">
    <location>
        <begin position="179"/>
        <end position="201"/>
    </location>
</feature>
<evidence type="ECO:0000256" key="15">
    <source>
        <dbReference type="ARBA" id="ARBA00023136"/>
    </source>
</evidence>
<reference evidence="27" key="2">
    <citation type="submission" date="2025-09" db="UniProtKB">
        <authorList>
            <consortium name="Ensembl"/>
        </authorList>
    </citation>
    <scope>IDENTIFICATION</scope>
</reference>
<dbReference type="InParanoid" id="A0A673W009"/>
<evidence type="ECO:0000259" key="26">
    <source>
        <dbReference type="Pfam" id="PF01699"/>
    </source>
</evidence>
<dbReference type="InterPro" id="IPR044880">
    <property type="entry name" value="NCX_ion-bd_dom_sf"/>
</dbReference>
<keyword evidence="7" id="KW-0109">Calcium transport</keyword>
<evidence type="ECO:0000256" key="22">
    <source>
        <dbReference type="ARBA" id="ARBA00042684"/>
    </source>
</evidence>
<dbReference type="GO" id="GO:0006874">
    <property type="term" value="P:intracellular calcium ion homeostasis"/>
    <property type="evidence" value="ECO:0007669"/>
    <property type="project" value="TreeGrafter"/>
</dbReference>
<accession>A0A673W009</accession>
<dbReference type="InterPro" id="IPR016024">
    <property type="entry name" value="ARM-type_fold"/>
</dbReference>
<organism evidence="27 28">
    <name type="scientific">Salmo trutta</name>
    <name type="common">Brown trout</name>
    <dbReference type="NCBI Taxonomy" id="8032"/>
    <lineage>
        <taxon>Eukaryota</taxon>
        <taxon>Metazoa</taxon>
        <taxon>Chordata</taxon>
        <taxon>Craniata</taxon>
        <taxon>Vertebrata</taxon>
        <taxon>Euteleostomi</taxon>
        <taxon>Actinopterygii</taxon>
        <taxon>Neopterygii</taxon>
        <taxon>Teleostei</taxon>
        <taxon>Protacanthopterygii</taxon>
        <taxon>Salmoniformes</taxon>
        <taxon>Salmonidae</taxon>
        <taxon>Salmoninae</taxon>
        <taxon>Salmo</taxon>
    </lineage>
</organism>
<evidence type="ECO:0000256" key="20">
    <source>
        <dbReference type="ARBA" id="ARBA00042035"/>
    </source>
</evidence>
<comment type="catalytic activity">
    <reaction evidence="18">
        <text>Ca(2+)(out) + K(+)(out) + 4 Na(+)(in) = Ca(2+)(in) + K(+)(in) + 4 Na(+)(out)</text>
        <dbReference type="Rhea" id="RHEA:69967"/>
        <dbReference type="ChEBI" id="CHEBI:29101"/>
        <dbReference type="ChEBI" id="CHEBI:29103"/>
        <dbReference type="ChEBI" id="CHEBI:29108"/>
    </reaction>
</comment>
<comment type="subcellular location">
    <subcellularLocation>
        <location evidence="1">Cell membrane</location>
        <topology evidence="1">Multi-pass membrane protein</topology>
    </subcellularLocation>
</comment>
<dbReference type="InterPro" id="IPR004837">
    <property type="entry name" value="NaCa_Exmemb"/>
</dbReference>
<reference evidence="27" key="1">
    <citation type="submission" date="2025-08" db="UniProtKB">
        <authorList>
            <consortium name="Ensembl"/>
        </authorList>
    </citation>
    <scope>IDENTIFICATION</scope>
</reference>
<evidence type="ECO:0000256" key="18">
    <source>
        <dbReference type="ARBA" id="ARBA00033627"/>
    </source>
</evidence>
<proteinExistence type="inferred from homology"/>
<evidence type="ECO:0000256" key="10">
    <source>
        <dbReference type="ARBA" id="ARBA00022737"/>
    </source>
</evidence>
<evidence type="ECO:0000256" key="5">
    <source>
        <dbReference type="ARBA" id="ARBA00022475"/>
    </source>
</evidence>
<dbReference type="NCBIfam" id="TIGR00367">
    <property type="entry name" value="calcium/sodium antiporter"/>
    <property type="match status" value="1"/>
</dbReference>
<evidence type="ECO:0000256" key="21">
    <source>
        <dbReference type="ARBA" id="ARBA00042297"/>
    </source>
</evidence>
<feature type="domain" description="Sodium/calcium exchanger membrane region" evidence="26">
    <location>
        <begin position="504"/>
        <end position="652"/>
    </location>
</feature>
<evidence type="ECO:0000256" key="6">
    <source>
        <dbReference type="ARBA" id="ARBA00022553"/>
    </source>
</evidence>
<evidence type="ECO:0000256" key="13">
    <source>
        <dbReference type="ARBA" id="ARBA00022989"/>
    </source>
</evidence>
<feature type="domain" description="Sodium/calcium exchanger membrane region" evidence="26">
    <location>
        <begin position="142"/>
        <end position="283"/>
    </location>
</feature>
<evidence type="ECO:0000256" key="8">
    <source>
        <dbReference type="ARBA" id="ARBA00022606"/>
    </source>
</evidence>
<evidence type="ECO:0000256" key="17">
    <source>
        <dbReference type="ARBA" id="ARBA00023305"/>
    </source>
</evidence>
<feature type="compositionally biased region" description="Acidic residues" evidence="24">
    <location>
        <begin position="420"/>
        <end position="459"/>
    </location>
</feature>
<feature type="transmembrane region" description="Helical" evidence="25">
    <location>
        <begin position="572"/>
        <end position="591"/>
    </location>
</feature>
<evidence type="ECO:0000256" key="2">
    <source>
        <dbReference type="ARBA" id="ARBA00005364"/>
    </source>
</evidence>
<dbReference type="AlphaFoldDB" id="A0A673W009"/>
<evidence type="ECO:0000256" key="11">
    <source>
        <dbReference type="ARBA" id="ARBA00022837"/>
    </source>
</evidence>
<evidence type="ECO:0000256" key="7">
    <source>
        <dbReference type="ARBA" id="ARBA00022568"/>
    </source>
</evidence>
<protein>
    <recommendedName>
        <fullName evidence="19">Sodium/potassium/calcium exchanger 1</fullName>
    </recommendedName>
    <alternativeName>
        <fullName evidence="20">Na(+)/K(+)/Ca(2+)-exchange protein 1</fullName>
    </alternativeName>
    <alternativeName>
        <fullName evidence="21">Retinal rod Na-Ca+K exchanger</fullName>
    </alternativeName>
    <alternativeName>
        <fullName evidence="22">Solute carrier family 24 member 1</fullName>
    </alternativeName>
</protein>
<feature type="region of interest" description="Disordered" evidence="24">
    <location>
        <begin position="400"/>
        <end position="465"/>
    </location>
</feature>
<dbReference type="Pfam" id="PF01699">
    <property type="entry name" value="Na_Ca_ex"/>
    <property type="match status" value="2"/>
</dbReference>
<name>A0A673W009_SALTR</name>
<keyword evidence="11" id="KW-0106">Calcium</keyword>
<evidence type="ECO:0000256" key="9">
    <source>
        <dbReference type="ARBA" id="ARBA00022692"/>
    </source>
</evidence>
<evidence type="ECO:0000313" key="27">
    <source>
        <dbReference type="Ensembl" id="ENSSTUP00000005614.1"/>
    </source>
</evidence>
<keyword evidence="13 25" id="KW-1133">Transmembrane helix</keyword>
<dbReference type="PANTHER" id="PTHR10846">
    <property type="entry name" value="SODIUM/POTASSIUM/CALCIUM EXCHANGER"/>
    <property type="match status" value="1"/>
</dbReference>
<keyword evidence="10" id="KW-0677">Repeat</keyword>
<evidence type="ECO:0000256" key="16">
    <source>
        <dbReference type="ARBA" id="ARBA00023180"/>
    </source>
</evidence>
<dbReference type="Proteomes" id="UP000472277">
    <property type="component" value="Chromosome 7"/>
</dbReference>
<dbReference type="FunFam" id="1.20.1420.30:FF:000002">
    <property type="entry name" value="Sodium/potassium/calcium exchanger 2 isoform 1"/>
    <property type="match status" value="1"/>
</dbReference>
<dbReference type="GO" id="GO:0015293">
    <property type="term" value="F:symporter activity"/>
    <property type="evidence" value="ECO:0007669"/>
    <property type="project" value="UniProtKB-KW"/>
</dbReference>
<dbReference type="GeneTree" id="ENSGT01030000234532"/>
<dbReference type="GO" id="GO:0008273">
    <property type="term" value="F:calcium, potassium:sodium antiporter activity"/>
    <property type="evidence" value="ECO:0007669"/>
    <property type="project" value="TreeGrafter"/>
</dbReference>
<evidence type="ECO:0000256" key="4">
    <source>
        <dbReference type="ARBA" id="ARBA00022449"/>
    </source>
</evidence>
<dbReference type="GO" id="GO:0060292">
    <property type="term" value="P:long-term synaptic depression"/>
    <property type="evidence" value="ECO:0007669"/>
    <property type="project" value="TreeGrafter"/>
</dbReference>
<evidence type="ECO:0000256" key="3">
    <source>
        <dbReference type="ARBA" id="ARBA00022448"/>
    </source>
</evidence>
<dbReference type="Ensembl" id="ENSSTUT00000005961.1">
    <property type="protein sequence ID" value="ENSSTUP00000005614.1"/>
    <property type="gene ID" value="ENSSTUG00000002759.1"/>
</dbReference>
<feature type="region of interest" description="Disordered" evidence="24">
    <location>
        <begin position="314"/>
        <end position="335"/>
    </location>
</feature>
<evidence type="ECO:0000256" key="25">
    <source>
        <dbReference type="SAM" id="Phobius"/>
    </source>
</evidence>
<keyword evidence="28" id="KW-1185">Reference proteome</keyword>
<evidence type="ECO:0000256" key="14">
    <source>
        <dbReference type="ARBA" id="ARBA00023065"/>
    </source>
</evidence>
<sequence length="665" mass="74170">MYCTQRKRLQLSRVIFLLSGVLLCCLYQLSITSKLSPGPWPHALPQIGEGSGDGEGLTGALLEEVALETLREGRRNDVTPSTTTEPPIQIPTLPNPPPTHLVPNTTQSSPADPGDAPHQKGEYPTDIFSVEDRRRGWVSLHIFGMMYMFVSLAIVCDEFFVPALGVITDQLAISDDVAGATFMAAGGSAPELFTSLIGVFISHSNVGIGTIVGSAVFNILFVIGMCAIFSREMLHLTWWPLFRDVSFYTIDLIMLIIFFLDNTIMWYESIMLVAGYSSYVCFMKYNDQLEVAFKKQLRKHQHIINIITVADEDEPDKTAGQDSSPPAPEDKKLLKLKPVLQRGGSSASLHNSTMRNTIYKLMIHTLDPLGNSRLPFHLIPSRKDNRPQFKYCHTSFQITKEEKEEQPEGQMVQAVGSSCSEDDDDEDGDDDDDDSDEDSSDEESYDEDDDEEDEEDDENDKPLSLVWPDTRCKQATYLFLLPIVFPLWLTVPDVRNPLYKRFFVITFLGSILWIAAFSYLMVWWAHQVGETIGISEEIMGLTILAAGTSIPDLITSVIVARKGLGDMAVSSSVGSNIFDITMGLPVPWLMWSSFHGFAPVPVSSNGLFCAIVLLFLMLLFVIISIAVCKWKMNKMLGSTMFILYFVFLVLSVLLEDRVIICPVSI</sequence>
<keyword evidence="9 25" id="KW-0812">Transmembrane</keyword>
<keyword evidence="8" id="KW-0716">Sensory transduction</keyword>
<keyword evidence="16" id="KW-0325">Glycoprotein</keyword>
<gene>
    <name evidence="27" type="primary">SLC24A1</name>
    <name evidence="27" type="synonym">slc24a1</name>
</gene>
<comment type="similarity">
    <text evidence="2">Belongs to the Ca(2+):cation antiporter (CaCA) (TC 2.A.19) family. SLC24A subfamily.</text>
</comment>
<dbReference type="GO" id="GO:0007601">
    <property type="term" value="P:visual perception"/>
    <property type="evidence" value="ECO:0007669"/>
    <property type="project" value="UniProtKB-KW"/>
</dbReference>
<feature type="transmembrane region" description="Helical" evidence="25">
    <location>
        <begin position="538"/>
        <end position="560"/>
    </location>
</feature>
<dbReference type="GO" id="GO:0060291">
    <property type="term" value="P:long-term synaptic potentiation"/>
    <property type="evidence" value="ECO:0007669"/>
    <property type="project" value="TreeGrafter"/>
</dbReference>
<evidence type="ECO:0000256" key="19">
    <source>
        <dbReference type="ARBA" id="ARBA00040585"/>
    </source>
</evidence>
<keyword evidence="6" id="KW-0597">Phosphoprotein</keyword>
<feature type="transmembrane region" description="Helical" evidence="25">
    <location>
        <begin position="502"/>
        <end position="526"/>
    </location>
</feature>
<keyword evidence="5" id="KW-1003">Cell membrane</keyword>
<feature type="transmembrane region" description="Helical" evidence="25">
    <location>
        <begin position="241"/>
        <end position="260"/>
    </location>
</feature>
<feature type="transmembrane region" description="Helical" evidence="25">
    <location>
        <begin position="207"/>
        <end position="229"/>
    </location>
</feature>